<dbReference type="Gene3D" id="3.40.710.10">
    <property type="entry name" value="DD-peptidase/beta-lactamase superfamily"/>
    <property type="match status" value="1"/>
</dbReference>
<sequence length="326" mass="35765">MPHTSVLKPDDSLGVIPTVQANATWYNDFGWASPSGAMYSSAADLAQFARLILRDFNSFTNTSLGLPGYVLREWLKPHSYTASNTHFVGLPWEDLRPTFTRLNGGFPFTIHAKSGSLLFYVSSLSIIPEYGMGLAVLASGGTGLESTVLADIIVQRFAAAVEAHRVQYARDTYAGVYNGTSGNISSVYELRVPDDGLGLEIVRWEAAGYDLLSGVLGGQVPNNTGAPVLRLQRKVRRQENNSTTTVSFRLFPTQVETPDTWRYAPYTQALPTTESVFAGLCGEWFGTDSGYYGGQPLDMIRFVRDEGGRVTGVEIPWLRLQLTKQT</sequence>
<dbReference type="EMBL" id="JAPDRL010000064">
    <property type="protein sequence ID" value="KAJ9660579.1"/>
    <property type="molecule type" value="Genomic_DNA"/>
</dbReference>
<dbReference type="Proteomes" id="UP001172684">
    <property type="component" value="Unassembled WGS sequence"/>
</dbReference>
<proteinExistence type="predicted"/>
<reference evidence="2" key="1">
    <citation type="submission" date="2022-10" db="EMBL/GenBank/DDBJ databases">
        <title>Culturing micro-colonial fungi from biological soil crusts in the Mojave desert and describing Neophaeococcomyces mojavensis, and introducing the new genera and species Taxawa tesnikishii.</title>
        <authorList>
            <person name="Kurbessoian T."/>
            <person name="Stajich J.E."/>
        </authorList>
    </citation>
    <scope>NUCLEOTIDE SEQUENCE</scope>
    <source>
        <strain evidence="2">TK_1</strain>
    </source>
</reference>
<evidence type="ECO:0000259" key="1">
    <source>
        <dbReference type="Pfam" id="PF26335"/>
    </source>
</evidence>
<gene>
    <name evidence="2" type="ORF">H2201_006837</name>
</gene>
<name>A0ABQ9NP52_9PEZI</name>
<dbReference type="SUPFAM" id="SSF56601">
    <property type="entry name" value="beta-lactamase/transpeptidase-like"/>
    <property type="match status" value="1"/>
</dbReference>
<feature type="domain" description="Beta-lactamase-like ARB-00930-like C-terminal" evidence="1">
    <location>
        <begin position="169"/>
        <end position="325"/>
    </location>
</feature>
<protein>
    <recommendedName>
        <fullName evidence="1">Beta-lactamase-like ARB-00930-like C-terminal domain-containing protein</fullName>
    </recommendedName>
</protein>
<dbReference type="PANTHER" id="PTHR22935:SF95">
    <property type="entry name" value="BETA-LACTAMASE-LIKE 1-RELATED"/>
    <property type="match status" value="1"/>
</dbReference>
<evidence type="ECO:0000313" key="2">
    <source>
        <dbReference type="EMBL" id="KAJ9660579.1"/>
    </source>
</evidence>
<comment type="caution">
    <text evidence="2">The sequence shown here is derived from an EMBL/GenBank/DDBJ whole genome shotgun (WGS) entry which is preliminary data.</text>
</comment>
<dbReference type="Pfam" id="PF26335">
    <property type="entry name" value="ARB_00930_C"/>
    <property type="match status" value="1"/>
</dbReference>
<dbReference type="InterPro" id="IPR058664">
    <property type="entry name" value="ARB_00930-like_C"/>
</dbReference>
<keyword evidence="3" id="KW-1185">Reference proteome</keyword>
<dbReference type="InterPro" id="IPR012338">
    <property type="entry name" value="Beta-lactam/transpept-like"/>
</dbReference>
<organism evidence="2 3">
    <name type="scientific">Coniosporium apollinis</name>
    <dbReference type="NCBI Taxonomy" id="61459"/>
    <lineage>
        <taxon>Eukaryota</taxon>
        <taxon>Fungi</taxon>
        <taxon>Dikarya</taxon>
        <taxon>Ascomycota</taxon>
        <taxon>Pezizomycotina</taxon>
        <taxon>Dothideomycetes</taxon>
        <taxon>Dothideomycetes incertae sedis</taxon>
        <taxon>Coniosporium</taxon>
    </lineage>
</organism>
<evidence type="ECO:0000313" key="3">
    <source>
        <dbReference type="Proteomes" id="UP001172684"/>
    </source>
</evidence>
<dbReference type="InterPro" id="IPR051478">
    <property type="entry name" value="Beta-lactamase-like_AB/R"/>
</dbReference>
<dbReference type="PANTHER" id="PTHR22935">
    <property type="entry name" value="PENICILLIN-BINDING PROTEIN"/>
    <property type="match status" value="1"/>
</dbReference>
<accession>A0ABQ9NP52</accession>